<dbReference type="PROSITE" id="PS51833">
    <property type="entry name" value="HDOD"/>
    <property type="match status" value="1"/>
</dbReference>
<dbReference type="AlphaFoldDB" id="A0A554XBP1"/>
<dbReference type="RefSeq" id="WP_144328726.1">
    <property type="nucleotide sequence ID" value="NZ_VJON01000029.1"/>
</dbReference>
<evidence type="ECO:0000313" key="3">
    <source>
        <dbReference type="Proteomes" id="UP000318294"/>
    </source>
</evidence>
<dbReference type="Pfam" id="PF08668">
    <property type="entry name" value="HDOD"/>
    <property type="match status" value="1"/>
</dbReference>
<organism evidence="2 3">
    <name type="scientific">Tepidimonas charontis</name>
    <dbReference type="NCBI Taxonomy" id="2267262"/>
    <lineage>
        <taxon>Bacteria</taxon>
        <taxon>Pseudomonadati</taxon>
        <taxon>Pseudomonadota</taxon>
        <taxon>Betaproteobacteria</taxon>
        <taxon>Burkholderiales</taxon>
        <taxon>Tepidimonas</taxon>
    </lineage>
</organism>
<proteinExistence type="predicted"/>
<dbReference type="PANTHER" id="PTHR33525">
    <property type="match status" value="1"/>
</dbReference>
<dbReference type="Gene3D" id="1.10.3210.10">
    <property type="entry name" value="Hypothetical protein af1432"/>
    <property type="match status" value="1"/>
</dbReference>
<dbReference type="EMBL" id="VJON01000029">
    <property type="protein sequence ID" value="TSE33261.1"/>
    <property type="molecule type" value="Genomic_DNA"/>
</dbReference>
<reference evidence="2 3" key="1">
    <citation type="submission" date="2019-07" db="EMBL/GenBank/DDBJ databases">
        <title>Tepidimonas charontis SPSP-6 draft genome.</title>
        <authorList>
            <person name="Da Costa M.S."/>
            <person name="Froufe H.J.C."/>
            <person name="Egas C."/>
            <person name="Albuquerque L."/>
        </authorList>
    </citation>
    <scope>NUCLEOTIDE SEQUENCE [LARGE SCALE GENOMIC DNA]</scope>
    <source>
        <strain evidence="2 3">SPSP-6</strain>
    </source>
</reference>
<evidence type="ECO:0000313" key="2">
    <source>
        <dbReference type="EMBL" id="TSE33261.1"/>
    </source>
</evidence>
<dbReference type="InterPro" id="IPR013976">
    <property type="entry name" value="HDOD"/>
</dbReference>
<dbReference type="PANTHER" id="PTHR33525:SF3">
    <property type="entry name" value="RIBONUCLEASE Y"/>
    <property type="match status" value="1"/>
</dbReference>
<dbReference type="Proteomes" id="UP000318294">
    <property type="component" value="Unassembled WGS sequence"/>
</dbReference>
<dbReference type="SUPFAM" id="SSF109604">
    <property type="entry name" value="HD-domain/PDEase-like"/>
    <property type="match status" value="1"/>
</dbReference>
<evidence type="ECO:0000259" key="1">
    <source>
        <dbReference type="PROSITE" id="PS51833"/>
    </source>
</evidence>
<accession>A0A554XBP1</accession>
<sequence>MAETPMGAADTQAGREDALTALWQRLAQDPDFPALSAQVMRVVALTEDERGTLNALSEAVLRDPGLTQRLLRIVNAAQHRAHHGGVLTVTRAISLVGVQAVRGLALSVVLLAQWRQRAQAMRLLDRFAESLLAAELAVAFYGAGVSREAVFLGALFQGLGPMRVEAFLPELAQKIQSEAQGDPGREALAVQRHLGVSYDDLADRVAQQWGFPDALRRTMQRPAGPPPSHSLRDETELIRWMGAAGNDMARARLLRADGRDEPAVFSAVARRYQGRCGAHPRR</sequence>
<protein>
    <submittedName>
        <fullName evidence="2">HDOD domain protein</fullName>
    </submittedName>
</protein>
<comment type="caution">
    <text evidence="2">The sequence shown here is derived from an EMBL/GenBank/DDBJ whole genome shotgun (WGS) entry which is preliminary data.</text>
</comment>
<gene>
    <name evidence="2" type="ORF">Tchar_01784</name>
</gene>
<dbReference type="InterPro" id="IPR052340">
    <property type="entry name" value="RNase_Y/CdgJ"/>
</dbReference>
<name>A0A554XBP1_9BURK</name>
<feature type="domain" description="HDOD" evidence="1">
    <location>
        <begin position="32"/>
        <end position="225"/>
    </location>
</feature>
<dbReference type="OrthoDB" id="9791419at2"/>
<keyword evidence="3" id="KW-1185">Reference proteome</keyword>